<feature type="region of interest" description="Disordered" evidence="1">
    <location>
        <begin position="112"/>
        <end position="133"/>
    </location>
</feature>
<feature type="region of interest" description="Disordered" evidence="1">
    <location>
        <begin position="178"/>
        <end position="198"/>
    </location>
</feature>
<name>A0A8H7NXV2_9APHY</name>
<protein>
    <submittedName>
        <fullName evidence="2">Uncharacterized protein</fullName>
    </submittedName>
</protein>
<reference evidence="2" key="2">
    <citation type="journal article" name="Front. Microbiol.">
        <title>Degradative Capacity of Two Strains of Rhodonia placenta: From Phenotype to Genotype.</title>
        <authorList>
            <person name="Kolle M."/>
            <person name="Horta M.A.C."/>
            <person name="Nowrousian M."/>
            <person name="Ohm R.A."/>
            <person name="Benz J.P."/>
            <person name="Pilgard A."/>
        </authorList>
    </citation>
    <scope>NUCLEOTIDE SEQUENCE</scope>
    <source>
        <strain evidence="2">FPRL280</strain>
    </source>
</reference>
<proteinExistence type="predicted"/>
<comment type="caution">
    <text evidence="2">The sequence shown here is derived from an EMBL/GenBank/DDBJ whole genome shotgun (WGS) entry which is preliminary data.</text>
</comment>
<dbReference type="Proteomes" id="UP000639403">
    <property type="component" value="Unassembled WGS sequence"/>
</dbReference>
<evidence type="ECO:0000313" key="2">
    <source>
        <dbReference type="EMBL" id="KAF9808923.1"/>
    </source>
</evidence>
<evidence type="ECO:0000256" key="1">
    <source>
        <dbReference type="SAM" id="MobiDB-lite"/>
    </source>
</evidence>
<dbReference type="AlphaFoldDB" id="A0A8H7NXV2"/>
<evidence type="ECO:0000313" key="3">
    <source>
        <dbReference type="Proteomes" id="UP000639403"/>
    </source>
</evidence>
<sequence length="198" mass="21316">MPDEVNAYPLATPRVDFVPTILRPRSLTLSSPPSVRSSMLYAFSPTPEQSRPSTAYEHSKAQNNLRIPLHIPSASEVTLPNPHSEHGHDALVESPVDIPLPPPARLVTAPSYPGQPPAVPPSMSHSELSSAEDAVYSLERGPTPISQHSTMSVMLDDPDRYGNVHDLLLGRQLGSDAHLLGRDSPETSPLEVSHAAGH</sequence>
<accession>A0A8H7NXV2</accession>
<reference evidence="2" key="1">
    <citation type="submission" date="2020-11" db="EMBL/GenBank/DDBJ databases">
        <authorList>
            <person name="Koelle M."/>
            <person name="Horta M.A.C."/>
            <person name="Nowrousian M."/>
            <person name="Ohm R.A."/>
            <person name="Benz P."/>
            <person name="Pilgard A."/>
        </authorList>
    </citation>
    <scope>NUCLEOTIDE SEQUENCE</scope>
    <source>
        <strain evidence="2">FPRL280</strain>
    </source>
</reference>
<dbReference type="EMBL" id="JADOXO010000228">
    <property type="protein sequence ID" value="KAF9808923.1"/>
    <property type="molecule type" value="Genomic_DNA"/>
</dbReference>
<gene>
    <name evidence="2" type="ORF">IEO21_07688</name>
</gene>
<organism evidence="2 3">
    <name type="scientific">Rhodonia placenta</name>
    <dbReference type="NCBI Taxonomy" id="104341"/>
    <lineage>
        <taxon>Eukaryota</taxon>
        <taxon>Fungi</taxon>
        <taxon>Dikarya</taxon>
        <taxon>Basidiomycota</taxon>
        <taxon>Agaricomycotina</taxon>
        <taxon>Agaricomycetes</taxon>
        <taxon>Polyporales</taxon>
        <taxon>Adustoporiaceae</taxon>
        <taxon>Rhodonia</taxon>
    </lineage>
</organism>